<dbReference type="GO" id="GO:0005737">
    <property type="term" value="C:cytoplasm"/>
    <property type="evidence" value="ECO:0007669"/>
    <property type="project" value="TreeGrafter"/>
</dbReference>
<feature type="domain" description="3-octaprenyl-4-hydroxybenzoate carboxy-lyase-like Rift-related" evidence="1">
    <location>
        <begin position="124"/>
        <end position="315"/>
    </location>
</feature>
<proteinExistence type="predicted"/>
<accession>A0A1X0XZM6</accession>
<dbReference type="Proteomes" id="UP000193136">
    <property type="component" value="Unassembled WGS sequence"/>
</dbReference>
<protein>
    <submittedName>
        <fullName evidence="4">3-octaprenyl-4-hydroxybenzoate carboxy-lyase</fullName>
    </submittedName>
</protein>
<evidence type="ECO:0000259" key="1">
    <source>
        <dbReference type="Pfam" id="PF01977"/>
    </source>
</evidence>
<organism evidence="4 5">
    <name type="scientific">Geothermobacter hydrogeniphilus</name>
    <dbReference type="NCBI Taxonomy" id="1969733"/>
    <lineage>
        <taxon>Bacteria</taxon>
        <taxon>Pseudomonadati</taxon>
        <taxon>Thermodesulfobacteriota</taxon>
        <taxon>Desulfuromonadia</taxon>
        <taxon>Desulfuromonadales</taxon>
        <taxon>Geothermobacteraceae</taxon>
        <taxon>Geothermobacter</taxon>
    </lineage>
</organism>
<dbReference type="SUPFAM" id="SSF143968">
    <property type="entry name" value="UbiD C-terminal domain-like"/>
    <property type="match status" value="2"/>
</dbReference>
<keyword evidence="5" id="KW-1185">Reference proteome</keyword>
<evidence type="ECO:0000313" key="5">
    <source>
        <dbReference type="Proteomes" id="UP000193136"/>
    </source>
</evidence>
<evidence type="ECO:0000259" key="2">
    <source>
        <dbReference type="Pfam" id="PF20695"/>
    </source>
</evidence>
<feature type="domain" description="3-octaprenyl-4-hydroxybenzoate carboxy-lyase-like N-terminal" evidence="2">
    <location>
        <begin position="10"/>
        <end position="87"/>
    </location>
</feature>
<dbReference type="OrthoDB" id="9809841at2"/>
<dbReference type="InterPro" id="IPR048304">
    <property type="entry name" value="UbiD_Rift_dom"/>
</dbReference>
<dbReference type="Gene3D" id="3.40.1670.10">
    <property type="entry name" value="UbiD C-terminal domain-like"/>
    <property type="match status" value="1"/>
</dbReference>
<dbReference type="InterPro" id="IPR049383">
    <property type="entry name" value="UbiD-like_N"/>
</dbReference>
<dbReference type="InterPro" id="IPR002830">
    <property type="entry name" value="UbiD"/>
</dbReference>
<dbReference type="Pfam" id="PF20696">
    <property type="entry name" value="UbiD_C"/>
    <property type="match status" value="1"/>
</dbReference>
<keyword evidence="4" id="KW-0456">Lyase</keyword>
<dbReference type="AlphaFoldDB" id="A0A1X0XZM6"/>
<comment type="caution">
    <text evidence="4">The sequence shown here is derived from an EMBL/GenBank/DDBJ whole genome shotgun (WGS) entry which is preliminary data.</text>
</comment>
<name>A0A1X0XZM6_9BACT</name>
<dbReference type="Pfam" id="PF01977">
    <property type="entry name" value="UbiD"/>
    <property type="match status" value="1"/>
</dbReference>
<dbReference type="Pfam" id="PF20695">
    <property type="entry name" value="UbiD_N"/>
    <property type="match status" value="1"/>
</dbReference>
<dbReference type="InterPro" id="IPR049381">
    <property type="entry name" value="UbiD-like_C"/>
</dbReference>
<gene>
    <name evidence="4" type="ORF">B5V00_12720</name>
</gene>
<dbReference type="STRING" id="1969733.B5V00_12720"/>
<dbReference type="EMBL" id="NAAD01000016">
    <property type="protein sequence ID" value="ORJ58314.1"/>
    <property type="molecule type" value="Genomic_DNA"/>
</dbReference>
<evidence type="ECO:0000259" key="3">
    <source>
        <dbReference type="Pfam" id="PF20696"/>
    </source>
</evidence>
<dbReference type="GO" id="GO:0016831">
    <property type="term" value="F:carboxy-lyase activity"/>
    <property type="evidence" value="ECO:0007669"/>
    <property type="project" value="InterPro"/>
</dbReference>
<dbReference type="PANTHER" id="PTHR30108:SF7">
    <property type="entry name" value="3-POLYPRENYL-4-HYDROXYBENZOATE DECARBOXYLASE"/>
    <property type="match status" value="1"/>
</dbReference>
<evidence type="ECO:0000313" key="4">
    <source>
        <dbReference type="EMBL" id="ORJ58314.1"/>
    </source>
</evidence>
<sequence>MGYRNLQDCIADLERRGELIRIEQELDPRLEIGAVQRRVYRAGGPALLFTRPRGSRFPMLGNLFGTLERTRWLFRDALRGVETLVRAKIDPRELLKSPSALLRAPLAARYLLPRRVRKAPILAHRTGLEQLPQLVSWPRDGGAFITLPQVYSEDPAAPGWRHSNLGMYRVQISGNDYGPAEAGMHYQIHRGIAIHHRRALEAGQPLRVNVFVGGPPALSVAAVMPLPEGMPEIAFAGLLGGRRIDLTSAANGLPMPAEADFCLTGWLDPAVLKKEGPFGDHLGYYSLGHEFPVFRVETVHHRPDAIWPFTTVGRPPQEDTSFGAFIHELTGELIPEVLPGVHAVHAVDAAGVHPLLLAVGSERYTPYAEPGRPQELLTQANAILGQGQLSLAKYLLIANAGDNPPELQRIDDFLRFMLERVDWRRDLHFQTRTTIDTLDYSGRGLNRGSKLVVAAVGKPLRRLAAVLPENLRLPDGFSDPTLPLPGVLAVRAPAWGAPPHGNDPVLDQFCRRQEKLGMDEGIALVVLVDDPQFVARSLDDWLWTVFTRSDPAVDIDGLGADTLHKHWGCTGPLVIDARLKAHHAPPLEELPEVEKKVDELGGPGGPLHGII</sequence>
<reference evidence="4 5" key="1">
    <citation type="submission" date="2017-03" db="EMBL/GenBank/DDBJ databases">
        <title>Genome sequence of Geothermobacter sp. EPR-M, Deep-Sea Iron Reducer.</title>
        <authorList>
            <person name="Tully B."/>
            <person name="Savalia P."/>
            <person name="Abuyen K."/>
            <person name="Baughan C."/>
            <person name="Romero E."/>
            <person name="Ronkowski C."/>
            <person name="Torres B."/>
            <person name="Tremblay J."/>
            <person name="Trujillo A."/>
            <person name="Tyler M."/>
            <person name="Perez-Rodriguez I."/>
            <person name="Amend J."/>
        </authorList>
    </citation>
    <scope>NUCLEOTIDE SEQUENCE [LARGE SCALE GENOMIC DNA]</scope>
    <source>
        <strain evidence="4 5">EPR-M</strain>
    </source>
</reference>
<dbReference type="RefSeq" id="WP_085011183.1">
    <property type="nucleotide sequence ID" value="NZ_NAAD01000016.1"/>
</dbReference>
<feature type="domain" description="3-octaprenyl-4-hydroxybenzoate carboxy-lyase-like C-terminal" evidence="3">
    <location>
        <begin position="321"/>
        <end position="455"/>
    </location>
</feature>
<dbReference type="PANTHER" id="PTHR30108">
    <property type="entry name" value="3-OCTAPRENYL-4-HYDROXYBENZOATE CARBOXY-LYASE-RELATED"/>
    <property type="match status" value="1"/>
</dbReference>
<dbReference type="SUPFAM" id="SSF50475">
    <property type="entry name" value="FMN-binding split barrel"/>
    <property type="match status" value="1"/>
</dbReference>